<comment type="caution">
    <text evidence="1">The sequence shown here is derived from an EMBL/GenBank/DDBJ whole genome shotgun (WGS) entry which is preliminary data.</text>
</comment>
<gene>
    <name evidence="1" type="ORF">BJ138DRAFT_750081</name>
</gene>
<sequence length="492" mass="54054">MMTFQSKPSADGAYRIKVLDQNLYIESAPGGNPGLRLCALSESNDKQKWRLVRVPGQTDVWTIVSLEDKSGLGHYKTSQTYWGYGYPLPRNGPSEQWLIQERSVSGKMFSKIKLNGSGDPFDSCDPGSDAVNFYYDNQSVSAAPKQCYVFEHLPNESNTALDIIFLQDATGSQQPYIDNARAEINQICTTLATTGSFAPGNLRIGLVAFRDHPPQDNTFVTQYHPLTSDVGLVRSQLSRLAAHGGGDGPEAQSDAMAVALTANWRDDAVKIVILITDAPPHGIRNAVNDYVDMFPNGCPQQNDPLHIANRFNAFGITLHVVACEPTLSTVYKGAKVFYEGLTRKTGGQVFPLGDASSLSNFIIGSVTETIERESLVQAYQQEIRKQAEENSAYSIAEISEKVHSDFVAKGVQLNTFVVEDIYESNDQAKQNAQVWFESDKLADAKPRIQEVAVNSIAEKYRHGGQQATELIPQTISLAQVHGVVQRSLAKPF</sequence>
<accession>A0ACB8AHS1</accession>
<protein>
    <submittedName>
        <fullName evidence="1">Uncharacterized protein</fullName>
    </submittedName>
</protein>
<name>A0ACB8AHS1_9AGAM</name>
<evidence type="ECO:0000313" key="2">
    <source>
        <dbReference type="Proteomes" id="UP000790377"/>
    </source>
</evidence>
<dbReference type="Proteomes" id="UP000790377">
    <property type="component" value="Unassembled WGS sequence"/>
</dbReference>
<evidence type="ECO:0000313" key="1">
    <source>
        <dbReference type="EMBL" id="KAH7912674.1"/>
    </source>
</evidence>
<keyword evidence="2" id="KW-1185">Reference proteome</keyword>
<reference evidence="1" key="1">
    <citation type="journal article" date="2021" name="New Phytol.">
        <title>Evolutionary innovations through gain and loss of genes in the ectomycorrhizal Boletales.</title>
        <authorList>
            <person name="Wu G."/>
            <person name="Miyauchi S."/>
            <person name="Morin E."/>
            <person name="Kuo A."/>
            <person name="Drula E."/>
            <person name="Varga T."/>
            <person name="Kohler A."/>
            <person name="Feng B."/>
            <person name="Cao Y."/>
            <person name="Lipzen A."/>
            <person name="Daum C."/>
            <person name="Hundley H."/>
            <person name="Pangilinan J."/>
            <person name="Johnson J."/>
            <person name="Barry K."/>
            <person name="LaButti K."/>
            <person name="Ng V."/>
            <person name="Ahrendt S."/>
            <person name="Min B."/>
            <person name="Choi I.G."/>
            <person name="Park H."/>
            <person name="Plett J.M."/>
            <person name="Magnuson J."/>
            <person name="Spatafora J.W."/>
            <person name="Nagy L.G."/>
            <person name="Henrissat B."/>
            <person name="Grigoriev I.V."/>
            <person name="Yang Z.L."/>
            <person name="Xu J."/>
            <person name="Martin F.M."/>
        </authorList>
    </citation>
    <scope>NUCLEOTIDE SEQUENCE</scope>
    <source>
        <strain evidence="1">ATCC 28755</strain>
    </source>
</reference>
<organism evidence="1 2">
    <name type="scientific">Hygrophoropsis aurantiaca</name>
    <dbReference type="NCBI Taxonomy" id="72124"/>
    <lineage>
        <taxon>Eukaryota</taxon>
        <taxon>Fungi</taxon>
        <taxon>Dikarya</taxon>
        <taxon>Basidiomycota</taxon>
        <taxon>Agaricomycotina</taxon>
        <taxon>Agaricomycetes</taxon>
        <taxon>Agaricomycetidae</taxon>
        <taxon>Boletales</taxon>
        <taxon>Coniophorineae</taxon>
        <taxon>Hygrophoropsidaceae</taxon>
        <taxon>Hygrophoropsis</taxon>
    </lineage>
</organism>
<proteinExistence type="predicted"/>
<dbReference type="EMBL" id="MU267646">
    <property type="protein sequence ID" value="KAH7912674.1"/>
    <property type="molecule type" value="Genomic_DNA"/>
</dbReference>